<evidence type="ECO:0000256" key="3">
    <source>
        <dbReference type="ARBA" id="ARBA00022475"/>
    </source>
</evidence>
<dbReference type="AlphaFoldDB" id="A0A3S3LJH4"/>
<dbReference type="InterPro" id="IPR050833">
    <property type="entry name" value="Poly_Biosynth_Transport"/>
</dbReference>
<accession>A0A3S3LJH4</accession>
<comment type="similarity">
    <text evidence="2">Belongs to the polysaccharide synthase family.</text>
</comment>
<name>A0A3S3LJH4_9MICO</name>
<dbReference type="PANTHER" id="PTHR30250:SF10">
    <property type="entry name" value="LIPOPOLYSACCHARIDE BIOSYNTHESIS PROTEIN WZXC"/>
    <property type="match status" value="1"/>
</dbReference>
<dbReference type="OrthoDB" id="9770347at2"/>
<dbReference type="RefSeq" id="WP_128216167.1">
    <property type="nucleotide sequence ID" value="NZ_RBZY01000001.1"/>
</dbReference>
<evidence type="ECO:0000256" key="1">
    <source>
        <dbReference type="ARBA" id="ARBA00004651"/>
    </source>
</evidence>
<evidence type="ECO:0000313" key="9">
    <source>
        <dbReference type="Proteomes" id="UP000285970"/>
    </source>
</evidence>
<feature type="transmembrane region" description="Helical" evidence="7">
    <location>
        <begin position="22"/>
        <end position="40"/>
    </location>
</feature>
<dbReference type="GO" id="GO:0005886">
    <property type="term" value="C:plasma membrane"/>
    <property type="evidence" value="ECO:0007669"/>
    <property type="project" value="UniProtKB-SubCell"/>
</dbReference>
<feature type="transmembrane region" description="Helical" evidence="7">
    <location>
        <begin position="291"/>
        <end position="311"/>
    </location>
</feature>
<sequence length="478" mass="49804">MTTTSVVAPRRRGAALLLGAQWMRYVSQLLGMVVLARLVSPAEFGVVALAATLAGFAAVLGDFGLSMAALRAPTLSAAQRTLLFWTNTAIGILATVLVIAAAPPFAAVYGNPFLVPVLALLAPAFALRSMSAQFRVELNRAGLLGRLAAAELAGDLTGLVAAIILATLGGGALALASQGTIAAGLTLVITAILTPWRPGWPRRGVDMRELLTFGGHTFVVHALNYVSGVTGTLAVGRVANESTVGLFSRATQLVNLPIDQLITPLTRVVIPSLVDATGAPLQQRLTKYQTVLSYPVLAYLSLFAVTAEPAIHVVFGGRWDDAAIYVPVLAVGAVFQTLGYPQYWAFVATGRSDLLLWCEATGRILMIVLVVTAAGLGPFAITVAMSIGQVVLWGAAFLLLPRAGVSSVALLSASGRPVTVFAIAAGVASLIDLSFFTPLDPLAQLLATGGVWAIVVSAALALVARRDLRSLWGAVRRR</sequence>
<dbReference type="Pfam" id="PF13440">
    <property type="entry name" value="Polysacc_synt_3"/>
    <property type="match status" value="1"/>
</dbReference>
<reference evidence="8 9" key="1">
    <citation type="journal article" date="2018" name="Front. Microbiol.">
        <title>Novel Insights Into Bacterial Dimethylsulfoniopropionate Catabolism in the East China Sea.</title>
        <authorList>
            <person name="Liu J."/>
            <person name="Liu J."/>
            <person name="Zhang S.H."/>
            <person name="Liang J."/>
            <person name="Lin H."/>
            <person name="Song D."/>
            <person name="Yang G.P."/>
            <person name="Todd J.D."/>
            <person name="Zhang X.H."/>
        </authorList>
    </citation>
    <scope>NUCLEOTIDE SEQUENCE [LARGE SCALE GENOMIC DNA]</scope>
    <source>
        <strain evidence="8 9">ZYFD042</strain>
    </source>
</reference>
<feature type="transmembrane region" description="Helical" evidence="7">
    <location>
        <begin position="172"/>
        <end position="193"/>
    </location>
</feature>
<keyword evidence="6 7" id="KW-0472">Membrane</keyword>
<feature type="transmembrane region" description="Helical" evidence="7">
    <location>
        <begin position="147"/>
        <end position="166"/>
    </location>
</feature>
<comment type="caution">
    <text evidence="8">The sequence shown here is derived from an EMBL/GenBank/DDBJ whole genome shotgun (WGS) entry which is preliminary data.</text>
</comment>
<feature type="transmembrane region" description="Helical" evidence="7">
    <location>
        <begin position="323"/>
        <end position="343"/>
    </location>
</feature>
<evidence type="ECO:0000256" key="2">
    <source>
        <dbReference type="ARBA" id="ARBA00007430"/>
    </source>
</evidence>
<keyword evidence="4 7" id="KW-0812">Transmembrane</keyword>
<dbReference type="CDD" id="cd13127">
    <property type="entry name" value="MATE_tuaB_like"/>
    <property type="match status" value="1"/>
</dbReference>
<comment type="subcellular location">
    <subcellularLocation>
        <location evidence="1">Cell membrane</location>
        <topology evidence="1">Multi-pass membrane protein</topology>
    </subcellularLocation>
</comment>
<feature type="transmembrane region" description="Helical" evidence="7">
    <location>
        <begin position="364"/>
        <end position="384"/>
    </location>
</feature>
<evidence type="ECO:0000313" key="8">
    <source>
        <dbReference type="EMBL" id="RWR23366.1"/>
    </source>
</evidence>
<feature type="transmembrane region" description="Helical" evidence="7">
    <location>
        <begin position="390"/>
        <end position="411"/>
    </location>
</feature>
<keyword evidence="5 7" id="KW-1133">Transmembrane helix</keyword>
<keyword evidence="3" id="KW-1003">Cell membrane</keyword>
<proteinExistence type="inferred from homology"/>
<evidence type="ECO:0000256" key="7">
    <source>
        <dbReference type="SAM" id="Phobius"/>
    </source>
</evidence>
<dbReference type="EMBL" id="RBZY01000001">
    <property type="protein sequence ID" value="RWR23366.1"/>
    <property type="molecule type" value="Genomic_DNA"/>
</dbReference>
<feature type="transmembrane region" description="Helical" evidence="7">
    <location>
        <begin position="46"/>
        <end position="70"/>
    </location>
</feature>
<protein>
    <submittedName>
        <fullName evidence="8">Lipopolysaccharide biosynthesis protein</fullName>
    </submittedName>
</protein>
<feature type="transmembrane region" description="Helical" evidence="7">
    <location>
        <begin position="442"/>
        <end position="463"/>
    </location>
</feature>
<evidence type="ECO:0000256" key="4">
    <source>
        <dbReference type="ARBA" id="ARBA00022692"/>
    </source>
</evidence>
<feature type="transmembrane region" description="Helical" evidence="7">
    <location>
        <begin position="82"/>
        <end position="102"/>
    </location>
</feature>
<feature type="transmembrane region" description="Helical" evidence="7">
    <location>
        <begin position="108"/>
        <end position="127"/>
    </location>
</feature>
<evidence type="ECO:0000256" key="6">
    <source>
        <dbReference type="ARBA" id="ARBA00023136"/>
    </source>
</evidence>
<dbReference type="Proteomes" id="UP000285970">
    <property type="component" value="Unassembled WGS sequence"/>
</dbReference>
<gene>
    <name evidence="8" type="ORF">D8Y23_00220</name>
</gene>
<organism evidence="8 9">
    <name type="scientific">Microbacterium enclense</name>
    <dbReference type="NCBI Taxonomy" id="993073"/>
    <lineage>
        <taxon>Bacteria</taxon>
        <taxon>Bacillati</taxon>
        <taxon>Actinomycetota</taxon>
        <taxon>Actinomycetes</taxon>
        <taxon>Micrococcales</taxon>
        <taxon>Microbacteriaceae</taxon>
        <taxon>Microbacterium</taxon>
    </lineage>
</organism>
<evidence type="ECO:0000256" key="5">
    <source>
        <dbReference type="ARBA" id="ARBA00022989"/>
    </source>
</evidence>
<dbReference type="PANTHER" id="PTHR30250">
    <property type="entry name" value="PST FAMILY PREDICTED COLANIC ACID TRANSPORTER"/>
    <property type="match status" value="1"/>
</dbReference>